<dbReference type="InterPro" id="IPR023908">
    <property type="entry name" value="xxxLxxG_rpt"/>
</dbReference>
<feature type="domain" description="ABC-2 type transporter transmembrane" evidence="6">
    <location>
        <begin position="811"/>
        <end position="1022"/>
    </location>
</feature>
<protein>
    <submittedName>
        <fullName evidence="7">YhgE/Pip domain-containing protein</fullName>
    </submittedName>
</protein>
<evidence type="ECO:0000256" key="4">
    <source>
        <dbReference type="ARBA" id="ARBA00023136"/>
    </source>
</evidence>
<dbReference type="NCBIfam" id="TIGR03057">
    <property type="entry name" value="xxxLxxG_by_4"/>
    <property type="match status" value="3"/>
</dbReference>
<dbReference type="InterPro" id="IPR013525">
    <property type="entry name" value="ABC2_TM"/>
</dbReference>
<evidence type="ECO:0000313" key="7">
    <source>
        <dbReference type="EMBL" id="HJC11549.1"/>
    </source>
</evidence>
<accession>A0A9D2SLG2</accession>
<dbReference type="GO" id="GO:0016020">
    <property type="term" value="C:membrane"/>
    <property type="evidence" value="ECO:0007669"/>
    <property type="project" value="UniProtKB-SubCell"/>
</dbReference>
<reference evidence="7" key="1">
    <citation type="journal article" date="2021" name="PeerJ">
        <title>Extensive microbial diversity within the chicken gut microbiome revealed by metagenomics and culture.</title>
        <authorList>
            <person name="Gilroy R."/>
            <person name="Ravi A."/>
            <person name="Getino M."/>
            <person name="Pursley I."/>
            <person name="Horton D.L."/>
            <person name="Alikhan N.F."/>
            <person name="Baker D."/>
            <person name="Gharbi K."/>
            <person name="Hall N."/>
            <person name="Watson M."/>
            <person name="Adriaenssens E.M."/>
            <person name="Foster-Nyarko E."/>
            <person name="Jarju S."/>
            <person name="Secka A."/>
            <person name="Antonio M."/>
            <person name="Oren A."/>
            <person name="Chaudhuri R.R."/>
            <person name="La Ragione R."/>
            <person name="Hildebrand F."/>
            <person name="Pallen M.J."/>
        </authorList>
    </citation>
    <scope>NUCLEOTIDE SEQUENCE</scope>
    <source>
        <strain evidence="7">ChiSxjej6B18-287</strain>
    </source>
</reference>
<keyword evidence="2 5" id="KW-0812">Transmembrane</keyword>
<feature type="transmembrane region" description="Helical" evidence="5">
    <location>
        <begin position="850"/>
        <end position="872"/>
    </location>
</feature>
<dbReference type="InterPro" id="IPR011049">
    <property type="entry name" value="Serralysin-like_metalloprot_C"/>
</dbReference>
<feature type="transmembrane region" description="Helical" evidence="5">
    <location>
        <begin position="14"/>
        <end position="38"/>
    </location>
</feature>
<feature type="transmembrane region" description="Helical" evidence="5">
    <location>
        <begin position="947"/>
        <end position="969"/>
    </location>
</feature>
<evidence type="ECO:0000256" key="1">
    <source>
        <dbReference type="ARBA" id="ARBA00004141"/>
    </source>
</evidence>
<proteinExistence type="predicted"/>
<feature type="transmembrane region" description="Helical" evidence="5">
    <location>
        <begin position="1005"/>
        <end position="1026"/>
    </location>
</feature>
<feature type="transmembrane region" description="Helical" evidence="5">
    <location>
        <begin position="892"/>
        <end position="910"/>
    </location>
</feature>
<dbReference type="GO" id="GO:0140359">
    <property type="term" value="F:ABC-type transporter activity"/>
    <property type="evidence" value="ECO:0007669"/>
    <property type="project" value="InterPro"/>
</dbReference>
<keyword evidence="4 5" id="KW-0472">Membrane</keyword>
<feature type="transmembrane region" description="Helical" evidence="5">
    <location>
        <begin position="922"/>
        <end position="940"/>
    </location>
</feature>
<dbReference type="Pfam" id="PF12698">
    <property type="entry name" value="ABC2_membrane_3"/>
    <property type="match status" value="2"/>
</dbReference>
<evidence type="ECO:0000313" key="8">
    <source>
        <dbReference type="Proteomes" id="UP000823893"/>
    </source>
</evidence>
<dbReference type="Gene3D" id="1.10.287.950">
    <property type="entry name" value="Methyl-accepting chemotaxis protein"/>
    <property type="match status" value="2"/>
</dbReference>
<dbReference type="PANTHER" id="PTHR43077">
    <property type="entry name" value="TRANSPORT PERMEASE YVFS-RELATED"/>
    <property type="match status" value="1"/>
</dbReference>
<dbReference type="PANTHER" id="PTHR43077:SF5">
    <property type="entry name" value="PHAGE INFECTION PROTEIN"/>
    <property type="match status" value="1"/>
</dbReference>
<evidence type="ECO:0000256" key="2">
    <source>
        <dbReference type="ARBA" id="ARBA00022692"/>
    </source>
</evidence>
<dbReference type="EMBL" id="DWWV01000164">
    <property type="protein sequence ID" value="HJC11549.1"/>
    <property type="molecule type" value="Genomic_DNA"/>
</dbReference>
<dbReference type="NCBIfam" id="TIGR03062">
    <property type="entry name" value="pip_yhgE_Cterm"/>
    <property type="match status" value="1"/>
</dbReference>
<comment type="subcellular location">
    <subcellularLocation>
        <location evidence="1">Membrane</location>
        <topology evidence="1">Multi-pass membrane protein</topology>
    </subcellularLocation>
</comment>
<dbReference type="SUPFAM" id="SSF101967">
    <property type="entry name" value="Adhesin YadA, collagen-binding domain"/>
    <property type="match status" value="1"/>
</dbReference>
<gene>
    <name evidence="7" type="ORF">H9935_12240</name>
</gene>
<reference evidence="7" key="2">
    <citation type="submission" date="2021-04" db="EMBL/GenBank/DDBJ databases">
        <authorList>
            <person name="Gilroy R."/>
        </authorList>
    </citation>
    <scope>NUCLEOTIDE SEQUENCE</scope>
    <source>
        <strain evidence="7">ChiSxjej6B18-287</strain>
    </source>
</reference>
<dbReference type="NCBIfam" id="TIGR03061">
    <property type="entry name" value="pip_yhgE_Nterm"/>
    <property type="match status" value="1"/>
</dbReference>
<name>A0A9D2SLG2_9FIRM</name>
<dbReference type="Gene3D" id="3.40.1710.10">
    <property type="entry name" value="abc type-2 transporter like domain"/>
    <property type="match status" value="1"/>
</dbReference>
<sequence length="1048" mass="110146">MLKLEWKKLLSNKLMLVVIVAIIAIPTIYTTLFLGSMWDPYGNMDKLPVAVVNEDKPVEYEGETLNIGKEMVENLKEDSSLNFSFTDKERARQGLKDGSYYMVITIPEDFSANAATLTREKPEKMELSYETNPGTNYIASKMSETAMEKIQSSVREEVTRTYAEAVFEQIGKAGDGMEEAADGSGKLQEGTRALASGNEQIEENLQVLADSTLVFRDGSQTLEEGLKTYTDGVTAADKGARELQDGASELNKGTKTLDSGAKELAGGSESLDAGAQSLEEGMGQLEGKIPGLSQGVRALSQGSSQLAAGVKTAGEGSKSLKAGAEQTDRGLASLQEGLDQLNSAASQLPGQTQKLQEGTNEVYEGAAQLSQGMKLLEEQAVPGISASIDQVNGQLQDGGKQVFDSVKEGADQLKSSTDQLLAGIQGTESMSQETGSGDQLGDTLERNAQEAGNQAEAAQAAAENLGGVESTDASYLSDSLQQAIDSGDIDAVASVAWEAVAAAQQNADAANEAGSRLQEASQALGNSSAALSQDQQTMAEAARQARDMTGAGLAGENSTDLSSVVKGLQALSEGLGQLSAQTETAGEQYLAGVDSGMEQLKSGIGTQVGDSLSQLREGADRLTQGSGEVNRGVEQLTEAAPALAGGIQSAKDGAGALKTQGTEALVQGAGQLDEGFGRLVQGSSDLDKGVQEMQGQLPALSQGVEQLSQGAKDLKQGTGSLKTGAQTLSQGAGTLSAGMDTLVAGTSKLSQGTGQLTANNQALLGGAVQLEDGASQISSGASQLHDGSKTLGSGIEQLAEGTRTLKDSLAEGAKQIRDTNKGEDTADMFAAPVETKETQITRVENNGHAMAPYMMSVALWVGCIAFSLMYPLTKYSGKLKSGLAWWGSKASVLYLIALLQAAVMIFMLHLCDGFEPVEMGKTLAVACLASVAFMSVMYFFTNTFGKVGSFLMLVFMVIQLAGSVGTYPLELSGSFVPYLHDWVPFTYTVEAFRSTISGGESIQEAVIFLTVLWIVFTLLTILEFQIRTLKMKRGKRTLDNWLEEKGLA</sequence>
<evidence type="ECO:0000259" key="6">
    <source>
        <dbReference type="Pfam" id="PF12698"/>
    </source>
</evidence>
<dbReference type="AlphaFoldDB" id="A0A9D2SLG2"/>
<feature type="domain" description="ABC-2 type transporter transmembrane" evidence="6">
    <location>
        <begin position="19"/>
        <end position="161"/>
    </location>
</feature>
<comment type="caution">
    <text evidence="7">The sequence shown here is derived from an EMBL/GenBank/DDBJ whole genome shotgun (WGS) entry which is preliminary data.</text>
</comment>
<keyword evidence="3 5" id="KW-1133">Transmembrane helix</keyword>
<dbReference type="InterPro" id="IPR051328">
    <property type="entry name" value="T7SS_ABC-Transporter"/>
</dbReference>
<evidence type="ECO:0000256" key="3">
    <source>
        <dbReference type="ARBA" id="ARBA00022989"/>
    </source>
</evidence>
<organism evidence="7 8">
    <name type="scientific">Candidatus Blautia merdigallinarum</name>
    <dbReference type="NCBI Taxonomy" id="2838495"/>
    <lineage>
        <taxon>Bacteria</taxon>
        <taxon>Bacillati</taxon>
        <taxon>Bacillota</taxon>
        <taxon>Clostridia</taxon>
        <taxon>Lachnospirales</taxon>
        <taxon>Lachnospiraceae</taxon>
        <taxon>Blautia</taxon>
    </lineage>
</organism>
<dbReference type="Proteomes" id="UP000823893">
    <property type="component" value="Unassembled WGS sequence"/>
</dbReference>
<dbReference type="InterPro" id="IPR017501">
    <property type="entry name" value="Phage_infect_YhgE_C"/>
</dbReference>
<dbReference type="InterPro" id="IPR017500">
    <property type="entry name" value="Phage_infect_YhgE_N"/>
</dbReference>
<evidence type="ECO:0000256" key="5">
    <source>
        <dbReference type="SAM" id="Phobius"/>
    </source>
</evidence>